<dbReference type="EMBL" id="CH476629">
    <property type="protein sequence ID" value="EDO04815.1"/>
    <property type="molecule type" value="Genomic_DNA"/>
</dbReference>
<gene>
    <name evidence="1" type="ORF">SS1G_07298</name>
</gene>
<organism evidence="1 2">
    <name type="scientific">Sclerotinia sclerotiorum (strain ATCC 18683 / 1980 / Ss-1)</name>
    <name type="common">White mold</name>
    <name type="synonym">Whetzelinia sclerotiorum</name>
    <dbReference type="NCBI Taxonomy" id="665079"/>
    <lineage>
        <taxon>Eukaryota</taxon>
        <taxon>Fungi</taxon>
        <taxon>Dikarya</taxon>
        <taxon>Ascomycota</taxon>
        <taxon>Pezizomycotina</taxon>
        <taxon>Leotiomycetes</taxon>
        <taxon>Helotiales</taxon>
        <taxon>Sclerotiniaceae</taxon>
        <taxon>Sclerotinia</taxon>
    </lineage>
</organism>
<evidence type="ECO:0000313" key="1">
    <source>
        <dbReference type="EMBL" id="EDO04815.1"/>
    </source>
</evidence>
<dbReference type="InParanoid" id="A7EPP9"/>
<dbReference type="Proteomes" id="UP000001312">
    <property type="component" value="Unassembled WGS sequence"/>
</dbReference>
<keyword evidence="2" id="KW-1185">Reference proteome</keyword>
<name>A7EPP9_SCLS1</name>
<dbReference type="GeneID" id="5487920"/>
<proteinExistence type="predicted"/>
<reference evidence="2" key="1">
    <citation type="journal article" date="2011" name="PLoS Genet.">
        <title>Genomic analysis of the necrotrophic fungal pathogens Sclerotinia sclerotiorum and Botrytis cinerea.</title>
        <authorList>
            <person name="Amselem J."/>
            <person name="Cuomo C.A."/>
            <person name="van Kan J.A."/>
            <person name="Viaud M."/>
            <person name="Benito E.P."/>
            <person name="Couloux A."/>
            <person name="Coutinho P.M."/>
            <person name="de Vries R.P."/>
            <person name="Dyer P.S."/>
            <person name="Fillinger S."/>
            <person name="Fournier E."/>
            <person name="Gout L."/>
            <person name="Hahn M."/>
            <person name="Kohn L."/>
            <person name="Lapalu N."/>
            <person name="Plummer K.M."/>
            <person name="Pradier J.M."/>
            <person name="Quevillon E."/>
            <person name="Sharon A."/>
            <person name="Simon A."/>
            <person name="ten Have A."/>
            <person name="Tudzynski B."/>
            <person name="Tudzynski P."/>
            <person name="Wincker P."/>
            <person name="Andrew M."/>
            <person name="Anthouard V."/>
            <person name="Beever R.E."/>
            <person name="Beffa R."/>
            <person name="Benoit I."/>
            <person name="Bouzid O."/>
            <person name="Brault B."/>
            <person name="Chen Z."/>
            <person name="Choquer M."/>
            <person name="Collemare J."/>
            <person name="Cotton P."/>
            <person name="Danchin E.G."/>
            <person name="Da Silva C."/>
            <person name="Gautier A."/>
            <person name="Giraud C."/>
            <person name="Giraud T."/>
            <person name="Gonzalez C."/>
            <person name="Grossetete S."/>
            <person name="Guldener U."/>
            <person name="Henrissat B."/>
            <person name="Howlett B.J."/>
            <person name="Kodira C."/>
            <person name="Kretschmer M."/>
            <person name="Lappartient A."/>
            <person name="Leroch M."/>
            <person name="Levis C."/>
            <person name="Mauceli E."/>
            <person name="Neuveglise C."/>
            <person name="Oeser B."/>
            <person name="Pearson M."/>
            <person name="Poulain J."/>
            <person name="Poussereau N."/>
            <person name="Quesneville H."/>
            <person name="Rascle C."/>
            <person name="Schumacher J."/>
            <person name="Segurens B."/>
            <person name="Sexton A."/>
            <person name="Silva E."/>
            <person name="Sirven C."/>
            <person name="Soanes D.M."/>
            <person name="Talbot N.J."/>
            <person name="Templeton M."/>
            <person name="Yandava C."/>
            <person name="Yarden O."/>
            <person name="Zeng Q."/>
            <person name="Rollins J.A."/>
            <person name="Lebrun M.H."/>
            <person name="Dickman M."/>
        </authorList>
    </citation>
    <scope>NUCLEOTIDE SEQUENCE [LARGE SCALE GENOMIC DNA]</scope>
    <source>
        <strain evidence="2">ATCC 18683 / 1980 / Ss-1</strain>
    </source>
</reference>
<evidence type="ECO:0000313" key="2">
    <source>
        <dbReference type="Proteomes" id="UP000001312"/>
    </source>
</evidence>
<dbReference type="HOGENOM" id="CLU_1661840_0_0_1"/>
<protein>
    <submittedName>
        <fullName evidence="1">Uncharacterized protein</fullName>
    </submittedName>
</protein>
<dbReference type="RefSeq" id="XP_001591852.1">
    <property type="nucleotide sequence ID" value="XM_001591802.1"/>
</dbReference>
<dbReference type="AlphaFoldDB" id="A7EPP9"/>
<sequence>MYHRSEYKVQFIHRKDSHCTDIDEGADADMHTHSPQRQRKASAYTSVLLLKRPDAIPPRMHVDICNNILQVSPYILSSYVESRARANSLCKVPITAESPHYVIEGVSSFTQSVTRRRSSSDEQGMIKFKHPSGFSDEAIGEDLSSREFSRMGILIMGVL</sequence>
<dbReference type="KEGG" id="ssl:SS1G_07298"/>
<accession>A7EPP9</accession>